<reference evidence="1 2" key="1">
    <citation type="submission" date="2021-04" db="EMBL/GenBank/DDBJ databases">
        <authorList>
            <person name="Ivanova A."/>
        </authorList>
    </citation>
    <scope>NUCLEOTIDE SEQUENCE [LARGE SCALE GENOMIC DNA]</scope>
    <source>
        <strain evidence="1 2">G18</strain>
    </source>
</reference>
<dbReference type="RefSeq" id="WP_210654368.1">
    <property type="nucleotide sequence ID" value="NZ_JAGKQQ010000001.1"/>
</dbReference>
<name>A0ABS5BRK6_9BACT</name>
<evidence type="ECO:0000313" key="2">
    <source>
        <dbReference type="Proteomes" id="UP000676565"/>
    </source>
</evidence>
<comment type="caution">
    <text evidence="1">The sequence shown here is derived from an EMBL/GenBank/DDBJ whole genome shotgun (WGS) entry which is preliminary data.</text>
</comment>
<gene>
    <name evidence="1" type="ORF">J8F10_13730</name>
</gene>
<keyword evidence="2" id="KW-1185">Reference proteome</keyword>
<proteinExistence type="predicted"/>
<sequence>MNSAILDLIEKVAARVAEGKLAATDGSAFLRRLIHGPALAFVVKWTATPLDDLALELFKSLIPE</sequence>
<evidence type="ECO:0008006" key="3">
    <source>
        <dbReference type="Google" id="ProtNLM"/>
    </source>
</evidence>
<protein>
    <recommendedName>
        <fullName evidence="3">Tetracyclin repressor-like C-terminal domain-containing protein</fullName>
    </recommendedName>
</protein>
<evidence type="ECO:0000313" key="1">
    <source>
        <dbReference type="EMBL" id="MBP3956346.1"/>
    </source>
</evidence>
<dbReference type="EMBL" id="JAGKQQ010000001">
    <property type="protein sequence ID" value="MBP3956346.1"/>
    <property type="molecule type" value="Genomic_DNA"/>
</dbReference>
<dbReference type="Proteomes" id="UP000676565">
    <property type="component" value="Unassembled WGS sequence"/>
</dbReference>
<organism evidence="1 2">
    <name type="scientific">Gemmata palustris</name>
    <dbReference type="NCBI Taxonomy" id="2822762"/>
    <lineage>
        <taxon>Bacteria</taxon>
        <taxon>Pseudomonadati</taxon>
        <taxon>Planctomycetota</taxon>
        <taxon>Planctomycetia</taxon>
        <taxon>Gemmatales</taxon>
        <taxon>Gemmataceae</taxon>
        <taxon>Gemmata</taxon>
    </lineage>
</organism>
<accession>A0ABS5BRK6</accession>